<organism evidence="1 2">
    <name type="scientific">Cohnella ginsengisoli</name>
    <dbReference type="NCBI Taxonomy" id="425004"/>
    <lineage>
        <taxon>Bacteria</taxon>
        <taxon>Bacillati</taxon>
        <taxon>Bacillota</taxon>
        <taxon>Bacilli</taxon>
        <taxon>Bacillales</taxon>
        <taxon>Paenibacillaceae</taxon>
        <taxon>Cohnella</taxon>
    </lineage>
</organism>
<dbReference type="AlphaFoldDB" id="A0A9X4KKK8"/>
<name>A0A9X4KKK8_9BACL</name>
<accession>A0A9X4KKK8</accession>
<reference evidence="1 2" key="1">
    <citation type="submission" date="2022-10" db="EMBL/GenBank/DDBJ databases">
        <title>Comparative genomic analysis of Cohnella hashimotonis sp. nov., isolated from the International Space Station.</title>
        <authorList>
            <person name="Simpson A."/>
            <person name="Venkateswaran K."/>
        </authorList>
    </citation>
    <scope>NUCLEOTIDE SEQUENCE [LARGE SCALE GENOMIC DNA]</scope>
    <source>
        <strain evidence="1 2">DSM 18997</strain>
    </source>
</reference>
<sequence>MIQVKEFLDTEYSLAEKRANEFLAGLEEEQVVNVLYGSYAKSQTQGLVHQRASILIVYKTK</sequence>
<dbReference type="RefSeq" id="WP_277567674.1">
    <property type="nucleotide sequence ID" value="NZ_JAPDHZ010000004.1"/>
</dbReference>
<comment type="caution">
    <text evidence="1">The sequence shown here is derived from an EMBL/GenBank/DDBJ whole genome shotgun (WGS) entry which is preliminary data.</text>
</comment>
<dbReference type="InterPro" id="IPR020296">
    <property type="entry name" value="Spore_Cse60"/>
</dbReference>
<gene>
    <name evidence="1" type="ORF">OMP38_25195</name>
</gene>
<protein>
    <submittedName>
        <fullName evidence="1">Sporulation protein Cse60</fullName>
    </submittedName>
</protein>
<dbReference type="EMBL" id="JAPDHZ010000004">
    <property type="protein sequence ID" value="MDG0793753.1"/>
    <property type="molecule type" value="Genomic_DNA"/>
</dbReference>
<dbReference type="Pfam" id="PF10957">
    <property type="entry name" value="Spore_Cse60"/>
    <property type="match status" value="1"/>
</dbReference>
<keyword evidence="2" id="KW-1185">Reference proteome</keyword>
<proteinExistence type="predicted"/>
<evidence type="ECO:0000313" key="2">
    <source>
        <dbReference type="Proteomes" id="UP001153387"/>
    </source>
</evidence>
<dbReference type="Proteomes" id="UP001153387">
    <property type="component" value="Unassembled WGS sequence"/>
</dbReference>
<evidence type="ECO:0000313" key="1">
    <source>
        <dbReference type="EMBL" id="MDG0793753.1"/>
    </source>
</evidence>